<feature type="domain" description="Thymidylate synthase/dCMP hydroxymethylase" evidence="5">
    <location>
        <begin position="2"/>
        <end position="224"/>
    </location>
</feature>
<name>A0A173GCZ5_9CAUD</name>
<evidence type="ECO:0000259" key="5">
    <source>
        <dbReference type="Pfam" id="PF00303"/>
    </source>
</evidence>
<dbReference type="InterPro" id="IPR045097">
    <property type="entry name" value="Thymidate_synth/dCMP_Mease"/>
</dbReference>
<dbReference type="PANTHER" id="PTHR11548:SF1">
    <property type="entry name" value="THYMIDYLATE SYNTHASE 1"/>
    <property type="match status" value="1"/>
</dbReference>
<dbReference type="InterPro" id="IPR036926">
    <property type="entry name" value="Thymidate_synth/dCMP_Mease_sf"/>
</dbReference>
<evidence type="ECO:0000256" key="2">
    <source>
        <dbReference type="ARBA" id="ARBA00011947"/>
    </source>
</evidence>
<keyword evidence="4" id="KW-0808">Transferase</keyword>
<dbReference type="GO" id="GO:0006231">
    <property type="term" value="P:dTMP biosynthetic process"/>
    <property type="evidence" value="ECO:0007669"/>
    <property type="project" value="InterPro"/>
</dbReference>
<keyword evidence="3" id="KW-0489">Methyltransferase</keyword>
<dbReference type="Pfam" id="PF00303">
    <property type="entry name" value="Thymidylat_synt"/>
    <property type="match status" value="2"/>
</dbReference>
<dbReference type="SUPFAM" id="SSF55831">
    <property type="entry name" value="Thymidylate synthase/dCMP hydroxymethylase"/>
    <property type="match status" value="1"/>
</dbReference>
<organism evidence="6 7">
    <name type="scientific">Erwinia phage vB_EamM_Simmy50</name>
    <dbReference type="NCBI Taxonomy" id="1815988"/>
    <lineage>
        <taxon>Viruses</taxon>
        <taxon>Duplodnaviria</taxon>
        <taxon>Heunggongvirae</taxon>
        <taxon>Uroviricota</taxon>
        <taxon>Caudoviricetes</taxon>
        <taxon>Chimalliviridae</taxon>
        <taxon>Agricanvirus</taxon>
        <taxon>Agricanvirus simmy50</taxon>
    </lineage>
</organism>
<sequence>MRQYLDGIRYIFENGSQRGDRTGVGTLSVFSMKQTYDLRLGFPLVTSKKVRIDFIIEELISFLSGNPDMPGVGIWDDWRVKDEVSREVPLENHERLKLWVEKSDLKYNVAYLQLNAMGSVEAGHRFLDEQGIPRNRKEVLVAEGALNAPYGPAWRAWKGRLGEVHDQIGYLLKLLKNNPTSRRMLLSAWDPANMPDESISPQDNIIDGKPPLTPCHWAFELYTDEILAEERLDWVEANAPSLWEDYNDRSGRGQWLGDTDSKRLHEFLDEAGVPKYYLDLKYHQRSCDYMVGVPYNIASYAVLQHMFAATCNMIPRILEADMTNIHIYNFHKTNAVMQASRSPRALPTLKVLAAHDKLEDYTLEDFELEGYDPHPFIKYERAV</sequence>
<accession>A0A173GCZ5</accession>
<proteinExistence type="inferred from homology"/>
<feature type="domain" description="Thymidylate synthase/dCMP hydroxymethylase" evidence="5">
    <location>
        <begin position="276"/>
        <end position="383"/>
    </location>
</feature>
<evidence type="ECO:0000256" key="1">
    <source>
        <dbReference type="ARBA" id="ARBA00009972"/>
    </source>
</evidence>
<dbReference type="Gene3D" id="3.30.572.10">
    <property type="entry name" value="Thymidylate synthase/dCMP hydroxymethylase domain"/>
    <property type="match status" value="2"/>
</dbReference>
<dbReference type="GO" id="GO:0004799">
    <property type="term" value="F:thymidylate synthase activity"/>
    <property type="evidence" value="ECO:0007669"/>
    <property type="project" value="UniProtKB-EC"/>
</dbReference>
<evidence type="ECO:0000313" key="7">
    <source>
        <dbReference type="Proteomes" id="UP000222975"/>
    </source>
</evidence>
<dbReference type="EC" id="2.1.1.45" evidence="2"/>
<dbReference type="Proteomes" id="UP000222975">
    <property type="component" value="Segment"/>
</dbReference>
<reference evidence="7" key="1">
    <citation type="submission" date="2016-03" db="EMBL/GenBank/DDBJ databases">
        <authorList>
            <person name="Sharma R."/>
            <person name="Simister A.R."/>
            <person name="Berg J.A."/>
            <person name="Jensen G.L."/>
            <person name="Keele B.R."/>
            <person name="Ward M.E.H."/>
            <person name="Breakwell D.P."/>
            <person name="Hope S."/>
            <person name="Grose J.H."/>
        </authorList>
    </citation>
    <scope>NUCLEOTIDE SEQUENCE [LARGE SCALE GENOMIC DNA]</scope>
</reference>
<keyword evidence="7" id="KW-1185">Reference proteome</keyword>
<dbReference type="PANTHER" id="PTHR11548">
    <property type="entry name" value="THYMIDYLATE SYNTHASE 1"/>
    <property type="match status" value="1"/>
</dbReference>
<gene>
    <name evidence="6" type="ORF">SIMMY50_70</name>
</gene>
<dbReference type="EMBL" id="KU886223">
    <property type="protein sequence ID" value="ANH51532.1"/>
    <property type="molecule type" value="Genomic_DNA"/>
</dbReference>
<dbReference type="NCBIfam" id="TIGR03284">
    <property type="entry name" value="thym_sym"/>
    <property type="match status" value="1"/>
</dbReference>
<protein>
    <recommendedName>
        <fullName evidence="2">thymidylate synthase</fullName>
        <ecNumber evidence="2">2.1.1.45</ecNumber>
    </recommendedName>
</protein>
<dbReference type="InterPro" id="IPR023451">
    <property type="entry name" value="Thymidate_synth/dCMP_Mease_dom"/>
</dbReference>
<evidence type="ECO:0000313" key="6">
    <source>
        <dbReference type="EMBL" id="ANH51532.1"/>
    </source>
</evidence>
<dbReference type="PRINTS" id="PR00108">
    <property type="entry name" value="THYMDSNTHASE"/>
</dbReference>
<comment type="similarity">
    <text evidence="1">Belongs to the thymidylate synthase family.</text>
</comment>
<evidence type="ECO:0000256" key="4">
    <source>
        <dbReference type="ARBA" id="ARBA00022679"/>
    </source>
</evidence>
<evidence type="ECO:0000256" key="3">
    <source>
        <dbReference type="ARBA" id="ARBA00022603"/>
    </source>
</evidence>
<dbReference type="GO" id="GO:0032259">
    <property type="term" value="P:methylation"/>
    <property type="evidence" value="ECO:0007669"/>
    <property type="project" value="UniProtKB-KW"/>
</dbReference>
<dbReference type="InterPro" id="IPR000398">
    <property type="entry name" value="Thymidylate_synthase"/>
</dbReference>